<dbReference type="SUPFAM" id="SSF51556">
    <property type="entry name" value="Metallo-dependent hydrolases"/>
    <property type="match status" value="1"/>
</dbReference>
<dbReference type="Gene3D" id="3.10.310.70">
    <property type="match status" value="1"/>
</dbReference>
<dbReference type="GO" id="GO:0016810">
    <property type="term" value="F:hydrolase activity, acting on carbon-nitrogen (but not peptide) bonds"/>
    <property type="evidence" value="ECO:0007669"/>
    <property type="project" value="InterPro"/>
</dbReference>
<dbReference type="InterPro" id="IPR032466">
    <property type="entry name" value="Metal_Hydrolase"/>
</dbReference>
<gene>
    <name evidence="2" type="ORF">S03H2_00768</name>
</gene>
<dbReference type="PANTHER" id="PTHR22642">
    <property type="entry name" value="IMIDAZOLONEPROPIONASE"/>
    <property type="match status" value="1"/>
</dbReference>
<evidence type="ECO:0000313" key="2">
    <source>
        <dbReference type="EMBL" id="GAH28494.1"/>
    </source>
</evidence>
<dbReference type="SUPFAM" id="SSF51338">
    <property type="entry name" value="Composite domain of metallo-dependent hydrolases"/>
    <property type="match status" value="1"/>
</dbReference>
<sequence length="538" mass="61632">MKYYTNLSINCIIKEKIIAIGNNAEIKSKANSKYESIDLNGKVVLPGFIDSHVHLLGYAKSLIGIDLSNTKSKEEVIEKVKTRVENTEPNVWILGYGWNENDWKEIKLPSKAALDKVCNKNPLVLFKKDGHSIWVNSVALKKADINEHTLDPSGGKIVRESISKTPTGILKENAIYLVLKKIKKENIEDILPTPVLNSSTTSKEIKIKNMGNIYNAVKTASKNFNKVGITSVHNMESMNRQKILFDLNSEGELNLRIYSFFEQIEPEDLYHFKRNTKLDNRWTKIGGIKLFYDGSLGSRTAYMIEPYDDDKNNYGVKVMEKQEVERMMRSANQLGLNFAMHAIGDRANKEVLDIYERVLKNYENETVLRNRIEHVQILRREDFVRFKKLNLIASMQPYHLASDMKMAEKGWGKRCKWSYAWNELVKNRVHLTFGSDCPVETINPIRDLYVSITRRKEDGYPDGSWYPEHKLTLKRAIYSYTFEGAYASGDEDIKGSIDVGKLADLVVLSENIFKISPKDILNADVCYTILNGNIIYSK</sequence>
<dbReference type="InterPro" id="IPR011059">
    <property type="entry name" value="Metal-dep_hydrolase_composite"/>
</dbReference>
<evidence type="ECO:0000259" key="1">
    <source>
        <dbReference type="Pfam" id="PF07969"/>
    </source>
</evidence>
<dbReference type="InterPro" id="IPR013108">
    <property type="entry name" value="Amidohydro_3"/>
</dbReference>
<name>X1FGJ2_9ZZZZ</name>
<reference evidence="2" key="1">
    <citation type="journal article" date="2014" name="Front. Microbiol.">
        <title>High frequency of phylogenetically diverse reductive dehalogenase-homologous genes in deep subseafloor sedimentary metagenomes.</title>
        <authorList>
            <person name="Kawai M."/>
            <person name="Futagami T."/>
            <person name="Toyoda A."/>
            <person name="Takaki Y."/>
            <person name="Nishi S."/>
            <person name="Hori S."/>
            <person name="Arai W."/>
            <person name="Tsubouchi T."/>
            <person name="Morono Y."/>
            <person name="Uchiyama I."/>
            <person name="Ito T."/>
            <person name="Fujiyama A."/>
            <person name="Inagaki F."/>
            <person name="Takami H."/>
        </authorList>
    </citation>
    <scope>NUCLEOTIDE SEQUENCE</scope>
    <source>
        <strain evidence="2">Expedition CK06-06</strain>
    </source>
</reference>
<dbReference type="Gene3D" id="2.30.40.10">
    <property type="entry name" value="Urease, subunit C, domain 1"/>
    <property type="match status" value="1"/>
</dbReference>
<feature type="domain" description="Amidohydrolase 3" evidence="1">
    <location>
        <begin position="37"/>
        <end position="536"/>
    </location>
</feature>
<protein>
    <recommendedName>
        <fullName evidence="1">Amidohydrolase 3 domain-containing protein</fullName>
    </recommendedName>
</protein>
<dbReference type="CDD" id="cd01300">
    <property type="entry name" value="YtcJ_like"/>
    <property type="match status" value="1"/>
</dbReference>
<accession>X1FGJ2</accession>
<dbReference type="Gene3D" id="3.20.20.140">
    <property type="entry name" value="Metal-dependent hydrolases"/>
    <property type="match status" value="1"/>
</dbReference>
<comment type="caution">
    <text evidence="2">The sequence shown here is derived from an EMBL/GenBank/DDBJ whole genome shotgun (WGS) entry which is preliminary data.</text>
</comment>
<dbReference type="Pfam" id="PF07969">
    <property type="entry name" value="Amidohydro_3"/>
    <property type="match status" value="1"/>
</dbReference>
<dbReference type="PANTHER" id="PTHR22642:SF2">
    <property type="entry name" value="PROTEIN LONG AFTER FAR-RED 3"/>
    <property type="match status" value="1"/>
</dbReference>
<dbReference type="AlphaFoldDB" id="X1FGJ2"/>
<dbReference type="InterPro" id="IPR033932">
    <property type="entry name" value="YtcJ-like"/>
</dbReference>
<proteinExistence type="predicted"/>
<dbReference type="EMBL" id="BARU01000182">
    <property type="protein sequence ID" value="GAH28494.1"/>
    <property type="molecule type" value="Genomic_DNA"/>
</dbReference>
<organism evidence="2">
    <name type="scientific">marine sediment metagenome</name>
    <dbReference type="NCBI Taxonomy" id="412755"/>
    <lineage>
        <taxon>unclassified sequences</taxon>
        <taxon>metagenomes</taxon>
        <taxon>ecological metagenomes</taxon>
    </lineage>
</organism>